<dbReference type="Proteomes" id="UP000018731">
    <property type="component" value="Unassembled WGS sequence"/>
</dbReference>
<dbReference type="HAMAP" id="MF_00097">
    <property type="entry name" value="TMP_synthase"/>
    <property type="match status" value="1"/>
</dbReference>
<dbReference type="NCBIfam" id="TIGR00693">
    <property type="entry name" value="thiE"/>
    <property type="match status" value="1"/>
</dbReference>
<dbReference type="PATRIC" id="fig|1357400.3.peg.114"/>
<dbReference type="Pfam" id="PF02581">
    <property type="entry name" value="TMP-TENI"/>
    <property type="match status" value="1"/>
</dbReference>
<feature type="binding site" evidence="10">
    <location>
        <begin position="142"/>
        <end position="144"/>
    </location>
    <ligand>
        <name>2-[(2R,5Z)-2-carboxy-4-methylthiazol-5(2H)-ylidene]ethyl phosphate</name>
        <dbReference type="ChEBI" id="CHEBI:62899"/>
    </ligand>
</feature>
<comment type="cofactor">
    <cofactor evidence="10">
        <name>Mg(2+)</name>
        <dbReference type="ChEBI" id="CHEBI:18420"/>
    </cofactor>
    <text evidence="10">Binds 1 Mg(2+) ion per subunit.</text>
</comment>
<dbReference type="eggNOG" id="COG0352">
    <property type="taxonomic scope" value="Bacteria"/>
</dbReference>
<dbReference type="SUPFAM" id="SSF51391">
    <property type="entry name" value="Thiamin phosphate synthase"/>
    <property type="match status" value="1"/>
</dbReference>
<evidence type="ECO:0000313" key="14">
    <source>
        <dbReference type="EMBL" id="ETD24748.1"/>
    </source>
</evidence>
<feature type="binding site" evidence="10">
    <location>
        <position position="145"/>
    </location>
    <ligand>
        <name>4-amino-2-methyl-5-(diphosphooxymethyl)pyrimidine</name>
        <dbReference type="ChEBI" id="CHEBI:57841"/>
    </ligand>
</feature>
<evidence type="ECO:0000256" key="1">
    <source>
        <dbReference type="ARBA" id="ARBA00003814"/>
    </source>
</evidence>
<dbReference type="EMBL" id="AZJI01000001">
    <property type="protein sequence ID" value="ETD24748.1"/>
    <property type="molecule type" value="Genomic_DNA"/>
</dbReference>
<comment type="catalytic activity">
    <reaction evidence="9 10 11">
        <text>2-[(2R,5Z)-2-carboxy-4-methylthiazol-5(2H)-ylidene]ethyl phosphate + 4-amino-2-methyl-5-(diphosphooxymethyl)pyrimidine + 2 H(+) = thiamine phosphate + CO2 + diphosphate</text>
        <dbReference type="Rhea" id="RHEA:47844"/>
        <dbReference type="ChEBI" id="CHEBI:15378"/>
        <dbReference type="ChEBI" id="CHEBI:16526"/>
        <dbReference type="ChEBI" id="CHEBI:33019"/>
        <dbReference type="ChEBI" id="CHEBI:37575"/>
        <dbReference type="ChEBI" id="CHEBI:57841"/>
        <dbReference type="ChEBI" id="CHEBI:62899"/>
        <dbReference type="EC" id="2.5.1.3"/>
    </reaction>
</comment>
<dbReference type="RefSeq" id="WP_023926750.1">
    <property type="nucleotide sequence ID" value="NZ_KI669454.1"/>
</dbReference>
<keyword evidence="5 10" id="KW-0460">Magnesium</keyword>
<dbReference type="FunFam" id="3.20.20.70:FF:000096">
    <property type="entry name" value="Thiamine-phosphate synthase"/>
    <property type="match status" value="1"/>
</dbReference>
<dbReference type="GO" id="GO:0000287">
    <property type="term" value="F:magnesium ion binding"/>
    <property type="evidence" value="ECO:0007669"/>
    <property type="project" value="UniProtKB-UniRule"/>
</dbReference>
<comment type="catalytic activity">
    <reaction evidence="7 10 11">
        <text>4-methyl-5-(2-phosphooxyethyl)-thiazole + 4-amino-2-methyl-5-(diphosphooxymethyl)pyrimidine + H(+) = thiamine phosphate + diphosphate</text>
        <dbReference type="Rhea" id="RHEA:22328"/>
        <dbReference type="ChEBI" id="CHEBI:15378"/>
        <dbReference type="ChEBI" id="CHEBI:33019"/>
        <dbReference type="ChEBI" id="CHEBI:37575"/>
        <dbReference type="ChEBI" id="CHEBI:57841"/>
        <dbReference type="ChEBI" id="CHEBI:58296"/>
        <dbReference type="EC" id="2.5.1.3"/>
    </reaction>
</comment>
<dbReference type="GO" id="GO:0009229">
    <property type="term" value="P:thiamine diphosphate biosynthetic process"/>
    <property type="evidence" value="ECO:0007669"/>
    <property type="project" value="UniProtKB-UniRule"/>
</dbReference>
<dbReference type="PANTHER" id="PTHR20857:SF23">
    <property type="entry name" value="THIAMINE BIOSYNTHETIC BIFUNCTIONAL ENZYME"/>
    <property type="match status" value="1"/>
</dbReference>
<accession>V8CBG0</accession>
<protein>
    <recommendedName>
        <fullName evidence="10">Thiamine-phosphate synthase</fullName>
        <shortName evidence="10">TP synthase</shortName>
        <shortName evidence="10">TPS</shortName>
        <ecNumber evidence="10">2.5.1.3</ecNumber>
    </recommendedName>
    <alternativeName>
        <fullName evidence="10">Thiamine-phosphate pyrophosphorylase</fullName>
        <shortName evidence="10">TMP pyrophosphorylase</shortName>
        <shortName evidence="10">TMP-PPase</shortName>
    </alternativeName>
</protein>
<evidence type="ECO:0000313" key="15">
    <source>
        <dbReference type="Proteomes" id="UP000018731"/>
    </source>
</evidence>
<feature type="binding site" evidence="10">
    <location>
        <position position="74"/>
    </location>
    <ligand>
        <name>4-amino-2-methyl-5-(diphosphooxymethyl)pyrimidine</name>
        <dbReference type="ChEBI" id="CHEBI:57841"/>
    </ligand>
</feature>
<dbReference type="UniPathway" id="UPA00060">
    <property type="reaction ID" value="UER00141"/>
</dbReference>
<dbReference type="STRING" id="1357400.HMPREF2086_00082"/>
<feature type="binding site" evidence="10">
    <location>
        <position position="75"/>
    </location>
    <ligand>
        <name>Mg(2+)</name>
        <dbReference type="ChEBI" id="CHEBI:18420"/>
    </ligand>
</feature>
<comment type="pathway">
    <text evidence="2 10 12">Cofactor biosynthesis; thiamine diphosphate biosynthesis; thiamine phosphate from 4-amino-2-methyl-5-diphosphomethylpyrimidine and 4-methyl-5-(2-phosphoethyl)-thiazole: step 1/1.</text>
</comment>
<dbReference type="EC" id="2.5.1.3" evidence="10"/>
<evidence type="ECO:0000259" key="13">
    <source>
        <dbReference type="Pfam" id="PF02581"/>
    </source>
</evidence>
<gene>
    <name evidence="10" type="primary">thiE</name>
    <name evidence="14" type="ORF">HMPREF2086_00082</name>
</gene>
<dbReference type="InterPro" id="IPR013785">
    <property type="entry name" value="Aldolase_TIM"/>
</dbReference>
<evidence type="ECO:0000256" key="8">
    <source>
        <dbReference type="ARBA" id="ARBA00047851"/>
    </source>
</evidence>
<feature type="binding site" evidence="10">
    <location>
        <begin position="198"/>
        <end position="199"/>
    </location>
    <ligand>
        <name>2-[(2R,5Z)-2-carboxy-4-methylthiazol-5(2H)-ylidene]ethyl phosphate</name>
        <dbReference type="ChEBI" id="CHEBI:62899"/>
    </ligand>
</feature>
<dbReference type="PANTHER" id="PTHR20857">
    <property type="entry name" value="THIAMINE-PHOSPHATE PYROPHOSPHORYLASE"/>
    <property type="match status" value="1"/>
</dbReference>
<evidence type="ECO:0000256" key="6">
    <source>
        <dbReference type="ARBA" id="ARBA00022977"/>
    </source>
</evidence>
<feature type="binding site" evidence="10">
    <location>
        <position position="114"/>
    </location>
    <ligand>
        <name>4-amino-2-methyl-5-(diphosphooxymethyl)pyrimidine</name>
        <dbReference type="ChEBI" id="CHEBI:57841"/>
    </ligand>
</feature>
<feature type="domain" description="Thiamine phosphate synthase/TenI" evidence="13">
    <location>
        <begin position="12"/>
        <end position="201"/>
    </location>
</feature>
<organism evidence="14 15">
    <name type="scientific">Helicobacter macacae MIT 99-5501</name>
    <dbReference type="NCBI Taxonomy" id="1357400"/>
    <lineage>
        <taxon>Bacteria</taxon>
        <taxon>Pseudomonadati</taxon>
        <taxon>Campylobacterota</taxon>
        <taxon>Epsilonproteobacteria</taxon>
        <taxon>Campylobacterales</taxon>
        <taxon>Helicobacteraceae</taxon>
        <taxon>Helicobacter</taxon>
    </lineage>
</organism>
<dbReference type="GO" id="GO:0004789">
    <property type="term" value="F:thiamine-phosphate diphosphorylase activity"/>
    <property type="evidence" value="ECO:0007669"/>
    <property type="project" value="UniProtKB-UniRule"/>
</dbReference>
<dbReference type="AlphaFoldDB" id="V8CBG0"/>
<feature type="binding site" evidence="10">
    <location>
        <begin position="42"/>
        <end position="46"/>
    </location>
    <ligand>
        <name>4-amino-2-methyl-5-(diphosphooxymethyl)pyrimidine</name>
        <dbReference type="ChEBI" id="CHEBI:57841"/>
    </ligand>
</feature>
<evidence type="ECO:0000256" key="7">
    <source>
        <dbReference type="ARBA" id="ARBA00047334"/>
    </source>
</evidence>
<dbReference type="InterPro" id="IPR036206">
    <property type="entry name" value="ThiamineP_synth_sf"/>
</dbReference>
<comment type="catalytic activity">
    <reaction evidence="8 10 11">
        <text>2-(2-carboxy-4-methylthiazol-5-yl)ethyl phosphate + 4-amino-2-methyl-5-(diphosphooxymethyl)pyrimidine + 2 H(+) = thiamine phosphate + CO2 + diphosphate</text>
        <dbReference type="Rhea" id="RHEA:47848"/>
        <dbReference type="ChEBI" id="CHEBI:15378"/>
        <dbReference type="ChEBI" id="CHEBI:16526"/>
        <dbReference type="ChEBI" id="CHEBI:33019"/>
        <dbReference type="ChEBI" id="CHEBI:37575"/>
        <dbReference type="ChEBI" id="CHEBI:57841"/>
        <dbReference type="ChEBI" id="CHEBI:62890"/>
        <dbReference type="EC" id="2.5.1.3"/>
    </reaction>
</comment>
<evidence type="ECO:0000256" key="4">
    <source>
        <dbReference type="ARBA" id="ARBA00022723"/>
    </source>
</evidence>
<dbReference type="HOGENOM" id="CLU_018272_3_2_7"/>
<dbReference type="InterPro" id="IPR034291">
    <property type="entry name" value="TMP_synthase"/>
</dbReference>
<evidence type="ECO:0000256" key="3">
    <source>
        <dbReference type="ARBA" id="ARBA00022679"/>
    </source>
</evidence>
<comment type="similarity">
    <text evidence="10 11">Belongs to the thiamine-phosphate synthase family.</text>
</comment>
<comment type="caution">
    <text evidence="14">The sequence shown here is derived from an EMBL/GenBank/DDBJ whole genome shotgun (WGS) entry which is preliminary data.</text>
</comment>
<feature type="binding site" evidence="10">
    <location>
        <position position="95"/>
    </location>
    <ligand>
        <name>Mg(2+)</name>
        <dbReference type="ChEBI" id="CHEBI:18420"/>
    </ligand>
</feature>
<keyword evidence="15" id="KW-1185">Reference proteome</keyword>
<dbReference type="GO" id="GO:0005737">
    <property type="term" value="C:cytoplasm"/>
    <property type="evidence" value="ECO:0007669"/>
    <property type="project" value="TreeGrafter"/>
</dbReference>
<proteinExistence type="inferred from homology"/>
<evidence type="ECO:0000256" key="9">
    <source>
        <dbReference type="ARBA" id="ARBA00047883"/>
    </source>
</evidence>
<evidence type="ECO:0000256" key="2">
    <source>
        <dbReference type="ARBA" id="ARBA00005165"/>
    </source>
</evidence>
<sequence length="224" mass="23871">MARKNITQNLSLYLVASRGERSDEEFLGIVGDALQGGVSVVQLRQKHLSSREFYALACKLKALCDRHSTPLIINDRIDIALACGASGVHIGVKNDLPAQVARRILGEDKILGVSVNQLNEVDELAKDLLYADYLGVGAIYPTQSKADALTIGIDGLASIIEQVAQKISKDLPIVAIGGINEANIHSLANTNIAGVAVISAIMNSPNPKQSAQNLKQSIKPKSKP</sequence>
<reference evidence="14 15" key="1">
    <citation type="journal article" date="2014" name="Genome Announc.">
        <title>Draft genome sequences of six enterohepatic helicobacter species isolated from humans and one from rhesus macaques.</title>
        <authorList>
            <person name="Shen Z."/>
            <person name="Sheh A."/>
            <person name="Young S.K."/>
            <person name="Abouelliel A."/>
            <person name="Ward D.V."/>
            <person name="Earl A.M."/>
            <person name="Fox J.G."/>
        </authorList>
    </citation>
    <scope>NUCLEOTIDE SEQUENCE [LARGE SCALE GENOMIC DNA]</scope>
    <source>
        <strain evidence="14 15">MIT 99-5501</strain>
    </source>
</reference>
<dbReference type="Gene3D" id="3.20.20.70">
    <property type="entry name" value="Aldolase class I"/>
    <property type="match status" value="1"/>
</dbReference>
<comment type="function">
    <text evidence="1 10">Condenses 4-methyl-5-(beta-hydroxyethyl)thiazole monophosphate (THZ-P) and 2-methyl-4-amino-5-hydroxymethyl pyrimidine pyrophosphate (HMP-PP) to form thiamine monophosphate (TMP).</text>
</comment>
<dbReference type="CDD" id="cd00564">
    <property type="entry name" value="TMP_TenI"/>
    <property type="match status" value="1"/>
</dbReference>
<dbReference type="InterPro" id="IPR022998">
    <property type="entry name" value="ThiamineP_synth_TenI"/>
</dbReference>
<evidence type="ECO:0000256" key="5">
    <source>
        <dbReference type="ARBA" id="ARBA00022842"/>
    </source>
</evidence>
<feature type="binding site" evidence="10">
    <location>
        <position position="178"/>
    </location>
    <ligand>
        <name>2-[(2R,5Z)-2-carboxy-4-methylthiazol-5(2H)-ylidene]ethyl phosphate</name>
        <dbReference type="ChEBI" id="CHEBI:62899"/>
    </ligand>
</feature>
<evidence type="ECO:0000256" key="11">
    <source>
        <dbReference type="RuleBase" id="RU003826"/>
    </source>
</evidence>
<evidence type="ECO:0000256" key="12">
    <source>
        <dbReference type="RuleBase" id="RU004253"/>
    </source>
</evidence>
<evidence type="ECO:0000256" key="10">
    <source>
        <dbReference type="HAMAP-Rule" id="MF_00097"/>
    </source>
</evidence>
<name>V8CBG0_9HELI</name>
<keyword evidence="6 10" id="KW-0784">Thiamine biosynthesis</keyword>
<dbReference type="GO" id="GO:0009228">
    <property type="term" value="P:thiamine biosynthetic process"/>
    <property type="evidence" value="ECO:0007669"/>
    <property type="project" value="UniProtKB-KW"/>
</dbReference>
<keyword evidence="4 10" id="KW-0479">Metal-binding</keyword>
<keyword evidence="3 10" id="KW-0808">Transferase</keyword>